<dbReference type="EMBL" id="JADWDJ010000010">
    <property type="protein sequence ID" value="KAG5274920.1"/>
    <property type="molecule type" value="Genomic_DNA"/>
</dbReference>
<dbReference type="GO" id="GO:0006915">
    <property type="term" value="P:apoptotic process"/>
    <property type="evidence" value="ECO:0007669"/>
    <property type="project" value="UniProtKB-KW"/>
</dbReference>
<sequence>MSAPDESCTPGPLLLYVGQQDTSRLLEVYVKRSLSLNDGPSNGRRAGGKHRKWVTLAERNKRNRRHSSDTSIPLMVDAEELPNAAFRPVCESQTDEKASDQKNTLKKRWMSFRDKGRRPSKLSKSSKPASPEGKTAEPEITAVLDLESSTEKEEEEMKRRREKKRKSKTKKPKSSFWKSIRSFFSRGDSDTDERDPSPVKSVHPPQEPVETRGDEVTLHRKRSTKKRRSRRKLSLRLSMDGRFISRPPSLVVDGFQRVEPTDSYYENVSDELKKIVTEVMDSPTEEHVALAPSVLPAETDTQSLSTEEVTDKLIALIKQQGDVLNAKVKESPSLTSFFQGLTYGSFQQLADHYVQSETPVQPVEYQVVAPELVKLAFTLDYTARVASLSHHSPSHIMGMGNRYLQDRFTYMTEAQPTSPITEPGPGKVHFFT</sequence>
<organism evidence="3 4">
    <name type="scientific">Alosa alosa</name>
    <name type="common">allis shad</name>
    <dbReference type="NCBI Taxonomy" id="278164"/>
    <lineage>
        <taxon>Eukaryota</taxon>
        <taxon>Metazoa</taxon>
        <taxon>Chordata</taxon>
        <taxon>Craniata</taxon>
        <taxon>Vertebrata</taxon>
        <taxon>Euteleostomi</taxon>
        <taxon>Actinopterygii</taxon>
        <taxon>Neopterygii</taxon>
        <taxon>Teleostei</taxon>
        <taxon>Clupei</taxon>
        <taxon>Clupeiformes</taxon>
        <taxon>Clupeoidei</taxon>
        <taxon>Clupeidae</taxon>
        <taxon>Alosa</taxon>
    </lineage>
</organism>
<dbReference type="Proteomes" id="UP000823561">
    <property type="component" value="Chromosome 10"/>
</dbReference>
<feature type="compositionally biased region" description="Basic and acidic residues" evidence="2">
    <location>
        <begin position="149"/>
        <end position="159"/>
    </location>
</feature>
<feature type="compositionally biased region" description="Basic residues" evidence="2">
    <location>
        <begin position="160"/>
        <end position="173"/>
    </location>
</feature>
<protein>
    <recommendedName>
        <fullName evidence="5">Apoptosis facilitator Bcl-2-like protein 14</fullName>
    </recommendedName>
</protein>
<dbReference type="AlphaFoldDB" id="A0AAV6GJ29"/>
<dbReference type="GO" id="GO:2001236">
    <property type="term" value="P:regulation of extrinsic apoptotic signaling pathway"/>
    <property type="evidence" value="ECO:0007669"/>
    <property type="project" value="TreeGrafter"/>
</dbReference>
<evidence type="ECO:0000256" key="2">
    <source>
        <dbReference type="SAM" id="MobiDB-lite"/>
    </source>
</evidence>
<feature type="compositionally biased region" description="Low complexity" evidence="2">
    <location>
        <begin position="122"/>
        <end position="131"/>
    </location>
</feature>
<feature type="compositionally biased region" description="Basic residues" evidence="2">
    <location>
        <begin position="219"/>
        <end position="232"/>
    </location>
</feature>
<keyword evidence="1" id="KW-0053">Apoptosis</keyword>
<evidence type="ECO:0000313" key="4">
    <source>
        <dbReference type="Proteomes" id="UP000823561"/>
    </source>
</evidence>
<accession>A0AAV6GJ29</accession>
<feature type="region of interest" description="Disordered" evidence="2">
    <location>
        <begin position="35"/>
        <end position="232"/>
    </location>
</feature>
<dbReference type="PANTHER" id="PTHR14965:SF9">
    <property type="entry name" value="APOPTOSIS FACILITATOR BCL-2-LIKE PROTEIN 14"/>
    <property type="match status" value="1"/>
</dbReference>
<reference evidence="3" key="1">
    <citation type="submission" date="2020-10" db="EMBL/GenBank/DDBJ databases">
        <title>Chromosome-scale genome assembly of the Allis shad, Alosa alosa.</title>
        <authorList>
            <person name="Margot Z."/>
            <person name="Christophe K."/>
            <person name="Cabau C."/>
            <person name="Louis A."/>
            <person name="Berthelot C."/>
            <person name="Parey E."/>
            <person name="Roest Crollius H."/>
            <person name="Montfort J."/>
            <person name="Robinson-Rechavi M."/>
            <person name="Bucao C."/>
            <person name="Bouchez O."/>
            <person name="Gislard M."/>
            <person name="Lluch J."/>
            <person name="Milhes M."/>
            <person name="Lampietro C."/>
            <person name="Lopez Roques C."/>
            <person name="Donnadieu C."/>
            <person name="Braasch I."/>
            <person name="Desvignes T."/>
            <person name="Postlethwait J."/>
            <person name="Bobe J."/>
            <person name="Guiguen Y."/>
        </authorList>
    </citation>
    <scope>NUCLEOTIDE SEQUENCE</scope>
    <source>
        <strain evidence="3">M-15738</strain>
        <tissue evidence="3">Blood</tissue>
    </source>
</reference>
<evidence type="ECO:0000256" key="1">
    <source>
        <dbReference type="ARBA" id="ARBA00022703"/>
    </source>
</evidence>
<gene>
    <name evidence="3" type="ORF">AALO_G00141610</name>
</gene>
<evidence type="ECO:0008006" key="5">
    <source>
        <dbReference type="Google" id="ProtNLM"/>
    </source>
</evidence>
<feature type="compositionally biased region" description="Basic residues" evidence="2">
    <location>
        <begin position="104"/>
        <end position="121"/>
    </location>
</feature>
<keyword evidence="4" id="KW-1185">Reference proteome</keyword>
<evidence type="ECO:0000313" key="3">
    <source>
        <dbReference type="EMBL" id="KAG5274920.1"/>
    </source>
</evidence>
<proteinExistence type="predicted"/>
<name>A0AAV6GJ29_9TELE</name>
<dbReference type="PANTHER" id="PTHR14965">
    <property type="entry name" value="SI:CH73-248E21.1"/>
    <property type="match status" value="1"/>
</dbReference>
<feature type="compositionally biased region" description="Basic and acidic residues" evidence="2">
    <location>
        <begin position="209"/>
        <end position="218"/>
    </location>
</feature>
<comment type="caution">
    <text evidence="3">The sequence shown here is derived from an EMBL/GenBank/DDBJ whole genome shotgun (WGS) entry which is preliminary data.</text>
</comment>